<sequence>MIGQVTPDYLIYGIGQPCNRYNNNTGTATKAPNCNQITTSIVLAPGGFTPPA</sequence>
<dbReference type="Proteomes" id="UP001208570">
    <property type="component" value="Unassembled WGS sequence"/>
</dbReference>
<reference evidence="1" key="1">
    <citation type="journal article" date="2023" name="Mol. Biol. Evol.">
        <title>Third-Generation Sequencing Reveals the Adaptive Role of the Epigenome in Three Deep-Sea Polychaetes.</title>
        <authorList>
            <person name="Perez M."/>
            <person name="Aroh O."/>
            <person name="Sun Y."/>
            <person name="Lan Y."/>
            <person name="Juniper S.K."/>
            <person name="Young C.R."/>
            <person name="Angers B."/>
            <person name="Qian P.Y."/>
        </authorList>
    </citation>
    <scope>NUCLEOTIDE SEQUENCE</scope>
    <source>
        <strain evidence="1">P08H-3</strain>
    </source>
</reference>
<name>A0AAD9JDZ0_9ANNE</name>
<dbReference type="AlphaFoldDB" id="A0AAD9JDZ0"/>
<feature type="non-terminal residue" evidence="1">
    <location>
        <position position="1"/>
    </location>
</feature>
<protein>
    <submittedName>
        <fullName evidence="1">Uncharacterized protein</fullName>
    </submittedName>
</protein>
<organism evidence="1 2">
    <name type="scientific">Paralvinella palmiformis</name>
    <dbReference type="NCBI Taxonomy" id="53620"/>
    <lineage>
        <taxon>Eukaryota</taxon>
        <taxon>Metazoa</taxon>
        <taxon>Spiralia</taxon>
        <taxon>Lophotrochozoa</taxon>
        <taxon>Annelida</taxon>
        <taxon>Polychaeta</taxon>
        <taxon>Sedentaria</taxon>
        <taxon>Canalipalpata</taxon>
        <taxon>Terebellida</taxon>
        <taxon>Terebelliformia</taxon>
        <taxon>Alvinellidae</taxon>
        <taxon>Paralvinella</taxon>
    </lineage>
</organism>
<gene>
    <name evidence="1" type="ORF">LSH36_366g01049</name>
</gene>
<comment type="caution">
    <text evidence="1">The sequence shown here is derived from an EMBL/GenBank/DDBJ whole genome shotgun (WGS) entry which is preliminary data.</text>
</comment>
<evidence type="ECO:0000313" key="2">
    <source>
        <dbReference type="Proteomes" id="UP001208570"/>
    </source>
</evidence>
<proteinExistence type="predicted"/>
<accession>A0AAD9JDZ0</accession>
<dbReference type="EMBL" id="JAODUP010000366">
    <property type="protein sequence ID" value="KAK2151353.1"/>
    <property type="molecule type" value="Genomic_DNA"/>
</dbReference>
<evidence type="ECO:0000313" key="1">
    <source>
        <dbReference type="EMBL" id="KAK2151353.1"/>
    </source>
</evidence>
<keyword evidence="2" id="KW-1185">Reference proteome</keyword>